<sequence length="256" mass="28192">MEKGSLLQNSCKRRTHRTLPGFIQNADQACKKQLTPTHVPPPCCNCTNKGKAALSPEKFAHTPSPDERFSLGPCDTAESGKGTVMSEFCTHETEVRFKCLKEALTSFAAVVHCGTCRQDIFTALLLSTISCSPFCLLQKSSLTEGKSHSLCPSGLSPQTLCIGECCFVFAFMTGCELSCFVDGFKRMNETLQVGVDVRDTIRHVHRSLSLLQKKTCKNLLTCRGPCHTNSTGNIEKFLTLVKTTFQQVRKEKSGKK</sequence>
<keyword evidence="2" id="KW-1185">Reference proteome</keyword>
<accession>A0A9D3WSA8</accession>
<dbReference type="Proteomes" id="UP000827986">
    <property type="component" value="Unassembled WGS sequence"/>
</dbReference>
<evidence type="ECO:0008006" key="3">
    <source>
        <dbReference type="Google" id="ProtNLM"/>
    </source>
</evidence>
<organism evidence="1 2">
    <name type="scientific">Mauremys mutica</name>
    <name type="common">yellowpond turtle</name>
    <dbReference type="NCBI Taxonomy" id="74926"/>
    <lineage>
        <taxon>Eukaryota</taxon>
        <taxon>Metazoa</taxon>
        <taxon>Chordata</taxon>
        <taxon>Craniata</taxon>
        <taxon>Vertebrata</taxon>
        <taxon>Euteleostomi</taxon>
        <taxon>Archelosauria</taxon>
        <taxon>Testudinata</taxon>
        <taxon>Testudines</taxon>
        <taxon>Cryptodira</taxon>
        <taxon>Durocryptodira</taxon>
        <taxon>Testudinoidea</taxon>
        <taxon>Geoemydidae</taxon>
        <taxon>Geoemydinae</taxon>
        <taxon>Mauremys</taxon>
    </lineage>
</organism>
<evidence type="ECO:0000313" key="2">
    <source>
        <dbReference type="Proteomes" id="UP000827986"/>
    </source>
</evidence>
<evidence type="ECO:0000313" key="1">
    <source>
        <dbReference type="EMBL" id="KAH1167074.1"/>
    </source>
</evidence>
<dbReference type="AlphaFoldDB" id="A0A9D3WSA8"/>
<name>A0A9D3WSA8_9SAUR</name>
<proteinExistence type="predicted"/>
<reference evidence="1" key="1">
    <citation type="submission" date="2021-09" db="EMBL/GenBank/DDBJ databases">
        <title>The genome of Mauremys mutica provides insights into the evolution of semi-aquatic lifestyle.</title>
        <authorList>
            <person name="Gong S."/>
            <person name="Gao Y."/>
        </authorList>
    </citation>
    <scope>NUCLEOTIDE SEQUENCE</scope>
    <source>
        <strain evidence="1">MM-2020</strain>
        <tissue evidence="1">Muscle</tissue>
    </source>
</reference>
<dbReference type="EMBL" id="JAHDVG010000487">
    <property type="protein sequence ID" value="KAH1167074.1"/>
    <property type="molecule type" value="Genomic_DNA"/>
</dbReference>
<protein>
    <recommendedName>
        <fullName evidence="3">Interleukin-9</fullName>
    </recommendedName>
</protein>
<comment type="caution">
    <text evidence="1">The sequence shown here is derived from an EMBL/GenBank/DDBJ whole genome shotgun (WGS) entry which is preliminary data.</text>
</comment>
<gene>
    <name evidence="1" type="ORF">KIL84_016246</name>
</gene>